<feature type="compositionally biased region" description="Polar residues" evidence="1">
    <location>
        <begin position="1"/>
        <end position="13"/>
    </location>
</feature>
<evidence type="ECO:0000313" key="2">
    <source>
        <dbReference type="EMBL" id="BAW98370.1"/>
    </source>
</evidence>
<evidence type="ECO:0000256" key="1">
    <source>
        <dbReference type="SAM" id="MobiDB-lite"/>
    </source>
</evidence>
<sequence>MFSKTLNSPTQSAVIPGAGPQLPNDNEAGRFHYIWDVYNPDTVKPGEESRYRVPKEKEMVVDPVAQQWYIVSHVNWEGDLRSTLEPIFNTGGDGNSDPLNSIFGLPAGYQGEAIVGIDYSVRPNRAVVDGQVMAPGAAYALLYEGNTVGENGKVISVVYGSNNEMISNRIPATLAAHHDLSNKEIMVTQPFSVNRNAEELPDGSRATLVWFDHTGNMIPKARSLTVQHTAMLRDHQVGKRYIRKVELLAPWFLNSGDPKTLNVPVNTVLQNLAFRALVHYSDGSKSEELPIDGQKVILYGLNEHKPSTPGQRGTLTLVYNLDPDEHIYEAQPGNPNQYRDSYSLLAIDFDGAYSPKLYSYPTWVNGQYQLKHYLTDLDRSFIMDATDYVRINELSPAFRPTTYGVEQTIELNLRLSDVVPTFEPMIMRQSTTFILKAPGNEDGSKFDVRYSYDQSAYNDPTFKAVNQADGRQQIEFGKGYESQDEWLEDTYYAVEPSYNSQREKGPMKPTHFEIEVSSGKVYSYAISKWADKLYLDVQEPQGRTIFVRWVYESIQGERLLLATTGVSIDVVEGPSTETPEPTSIELDREVVGRIGLNEVFAVSGVVYDQFGKPMKDGLTNLMVRGGVFHDKSPRKVPVKIDGSFRFYTWSEKPVGETETIEFAFETGKAPVYILEKDIEIIENENTIVSEFYPYSPTKVGVNKPARAYGYLEDDEQNRLRDFPFYSMVGDDLDTIRAETTDENGDFLLTRFHTGDEKVAVMNIKAGGTDDVRVLTWVETESYGDRITLDQIDWTFVGTDQMAVTGRVYDQFGELVQGVTTTFGFGPQWNPANVTTTAAKGTYVLNHAYMEPGNTYDIVVWTDNDFAFGTATWEKEVIVADRIVLDSENPTEAPAGTTVAISGKLVDAEGNDFVSEGQTPIKVTRLGSGESDLIYAGIDGRFETQVGPFKDWEVTTFLFELEGKAPVTHTITWMGEPARLDNLKFDAGLPRETKLGLPALLEGETVDQHGKLFAPGTEFEFDVEYGNGNVAKAHSMGDGRWSFKASSDVEGDIQYTFKSNTRVVGTFTVKFEGEIFIRPLPNVDLDYRIPVGETMTIGWYVVDENGDVMVGQRIDIVQRLPVEKDLGYGITDKYGKFEYTVPYYQTGFGEIAGFAGEKEATVELIWTEETDIAHTISSFNAPQFVYNGVTPLVRAVVSNEEGDPVPTGRLMCYNRDDYSLVTLQPYDPDNLPPAHDLNDWAGVLGNGEQAFWVDPLPEGKHNLVFFSECDTKVWPITWRVYDKVLSRIELADDTATKALTPVDAPTVYIRGTGIAGDESVYQPSTPTPVTWEGSDGSTGNTVVNSDGSIGFYIHDVVGAGTVVYTIKDGSRILTTFEIEYINGTVTELPYSQTFRFTGESARVAWGVRDEHDRAVAGLTLLKAINPEENEIYTNGITDEWGIMELVLGSDDAVPGTNTVVASFNPDTPTNGVIDTPTVLSGTSQTIETTSGVASVFVEAQPRTQTVTWYDAGTTDPLMADVIDVTFIDQIGYGRGEVRLTTGVSAKAGESSPTEHFFIFDKGSFDYVDCGTASDVNHRPPYYEFGGDGSLSATIAGGSSWDGTRHLLFATGYDIREETIEWVGEAEPVVGLRVLPYSNTRQVYREQGFVAIAAMGEYGNAVPNIPVTISLRYAGLQSQTVLTDENGIAEFILPDNDENPKETTVFGEVQMVPVYWDGDIKVLASYTNDFNEEHTINWTKNDYSLPVMVRWSDHTDTVGAGSDAVVAVAMGGFNDRYVPVTAMSAFNKRTLQTVTLTKHDNDREMFYGHLAAQSEGEHDIAFYTESSQFTRTITWLSAPAVQYAAIGWMIPTDTAEVVGTGAETLIDGKLMRWTPEEGEQRMRIQGPVEVSYRRTDDVEFGTAWAMPDGTISIPVEQSSDGQWHYSFVKDGQDIATKAVKFISGAAVTYAKYSQDAAIRGGDVFIAAYVKDAAGNGVPNATVEFRLNAFPNVPISKVRTDRFGIAESTLRWGEFVENDNVESVFGDTKSEGYITWVEVNDSEQYPASFGILNIVRQAELPNPLSVNGTVLTQNGNQSAENGWAVVFSKEKLELVDLSDNLTSDGMLNATYGPFLEGTNNVVFALNMHHQNEQVVWNARPMVLADLRPSEYLSDFWTTNSDMVVTGTAHQLDGTPFTPTEETEFDAVNSVSGAVIKGVIDTEGNWTVTLTHGAEDTVIWKLTPAGDNDIGMGDLTVRYHDNVVMHPAPYSSSDLHFGKEATLAYGFKDNLGNPVVGGTFGISIEGNGVLNAKATTDEYGVATFRVPYIVDRDRVTAIAVYAGKRDEHNVDWSSDSILLPTSFSELTKATGIALGDLFNVSGKVIDQRGNPISSMPVGLYDRHNYNYNQSAVDGGSKLFDVEIGPWDQAGVKDMILYTGSYYEEVSVEVIDGLITINRVNVDESSNKYILIENGEVLPKPFEIRIDIAEDSPPVGIVDDTVTMKGSATII</sequence>
<proteinExistence type="predicted"/>
<dbReference type="Proteomes" id="UP000221243">
    <property type="component" value="Segment"/>
</dbReference>
<name>A0A1Q2U306_9CAUD</name>
<dbReference type="EMBL" id="AP017972">
    <property type="protein sequence ID" value="BAW98370.1"/>
    <property type="molecule type" value="Genomic_DNA"/>
</dbReference>
<keyword evidence="3" id="KW-1185">Reference proteome</keyword>
<dbReference type="KEGG" id="vg:40075177"/>
<protein>
    <submittedName>
        <fullName evidence="2">Phage protein</fullName>
    </submittedName>
</protein>
<dbReference type="InterPro" id="IPR008964">
    <property type="entry name" value="Invasin/intimin_cell_adhesion"/>
</dbReference>
<reference evidence="2 3" key="1">
    <citation type="submission" date="2017-01" db="EMBL/GenBank/DDBJ databases">
        <title>Complete Genome Sequence of Vibrio Parahaemolyticus Bacteriophage pTD1.</title>
        <authorList>
            <person name="Midorikawa Y."/>
            <person name="Sano M."/>
        </authorList>
    </citation>
    <scope>NUCLEOTIDE SEQUENCE [LARGE SCALE GENOMIC DNA]</scope>
    <source>
        <strain evidence="2">PTD1</strain>
    </source>
</reference>
<organism evidence="2 3">
    <name type="scientific">Vibrio phage pTD1</name>
    <dbReference type="NCBI Taxonomy" id="1938577"/>
    <lineage>
        <taxon>Viruses</taxon>
        <taxon>Duplodnaviria</taxon>
        <taxon>Heunggongvirae</taxon>
        <taxon>Uroviricota</taxon>
        <taxon>Caudoviricetes</taxon>
        <taxon>Chimalliviridae</taxon>
        <taxon>Gorgonvirinae</taxon>
        <taxon>Tidunavirus</taxon>
        <taxon>Tidunavirus pTD1</taxon>
    </lineage>
</organism>
<evidence type="ECO:0000313" key="3">
    <source>
        <dbReference type="Proteomes" id="UP000221243"/>
    </source>
</evidence>
<accession>A0A1Q2U306</accession>
<dbReference type="GeneID" id="40075177"/>
<dbReference type="SUPFAM" id="SSF49373">
    <property type="entry name" value="Invasin/intimin cell-adhesion fragments"/>
    <property type="match status" value="1"/>
</dbReference>
<feature type="region of interest" description="Disordered" evidence="1">
    <location>
        <begin position="1"/>
        <end position="22"/>
    </location>
</feature>
<dbReference type="RefSeq" id="YP_009599448.1">
    <property type="nucleotide sequence ID" value="NC_041916.1"/>
</dbReference>